<sequence length="121" mass="14158">MKIGEFVKRCKTTKDTVRYYEELALLQPDTSNRYKAYNQKNLDDFMAIKEMQCLGLSLKVIQNVFEMKKKNGCGSQELIRDVTKALEDQEARLMNEEIRIHTQLEQLRLLSGELQSLIVEK</sequence>
<proteinExistence type="predicted"/>
<dbReference type="SUPFAM" id="SSF46955">
    <property type="entry name" value="Putative DNA-binding domain"/>
    <property type="match status" value="1"/>
</dbReference>
<dbReference type="CDD" id="cd00592">
    <property type="entry name" value="HTH_MerR-like"/>
    <property type="match status" value="1"/>
</dbReference>
<keyword evidence="1" id="KW-0678">Repressor</keyword>
<comment type="caution">
    <text evidence="7">The sequence shown here is derived from an EMBL/GenBank/DDBJ whole genome shotgun (WGS) entry which is preliminary data.</text>
</comment>
<reference evidence="8" key="1">
    <citation type="journal article" date="2019" name="Int. J. Syst. Evol. Microbiol.">
        <title>The Global Catalogue of Microorganisms (GCM) 10K type strain sequencing project: providing services to taxonomists for standard genome sequencing and annotation.</title>
        <authorList>
            <consortium name="The Broad Institute Genomics Platform"/>
            <consortium name="The Broad Institute Genome Sequencing Center for Infectious Disease"/>
            <person name="Wu L."/>
            <person name="Ma J."/>
        </authorList>
    </citation>
    <scope>NUCLEOTIDE SEQUENCE [LARGE SCALE GENOMIC DNA]</scope>
    <source>
        <strain evidence="8">TISTR 2466</strain>
    </source>
</reference>
<dbReference type="Gene3D" id="1.10.1660.10">
    <property type="match status" value="1"/>
</dbReference>
<dbReference type="InterPro" id="IPR009061">
    <property type="entry name" value="DNA-bd_dom_put_sf"/>
</dbReference>
<dbReference type="PROSITE" id="PS50937">
    <property type="entry name" value="HTH_MERR_2"/>
    <property type="match status" value="1"/>
</dbReference>
<accession>A0ABW5RZ95</accession>
<evidence type="ECO:0000256" key="1">
    <source>
        <dbReference type="ARBA" id="ARBA00022491"/>
    </source>
</evidence>
<evidence type="ECO:0000313" key="7">
    <source>
        <dbReference type="EMBL" id="MFD2692756.1"/>
    </source>
</evidence>
<dbReference type="PANTHER" id="PTHR30204">
    <property type="entry name" value="REDOX-CYCLING DRUG-SENSING TRANSCRIPTIONAL ACTIVATOR SOXR"/>
    <property type="match status" value="1"/>
</dbReference>
<keyword evidence="4" id="KW-0804">Transcription</keyword>
<evidence type="ECO:0000256" key="4">
    <source>
        <dbReference type="ARBA" id="ARBA00023163"/>
    </source>
</evidence>
<evidence type="ECO:0000256" key="2">
    <source>
        <dbReference type="ARBA" id="ARBA00023015"/>
    </source>
</evidence>
<dbReference type="PANTHER" id="PTHR30204:SF69">
    <property type="entry name" value="MERR-FAMILY TRANSCRIPTIONAL REGULATOR"/>
    <property type="match status" value="1"/>
</dbReference>
<keyword evidence="2" id="KW-0805">Transcription regulation</keyword>
<protein>
    <submittedName>
        <fullName evidence="7">MerR family transcriptional regulator</fullName>
    </submittedName>
</protein>
<keyword evidence="8" id="KW-1185">Reference proteome</keyword>
<dbReference type="RefSeq" id="WP_253062906.1">
    <property type="nucleotide sequence ID" value="NZ_JAMXWM010000016.1"/>
</dbReference>
<keyword evidence="3" id="KW-0238">DNA-binding</keyword>
<evidence type="ECO:0000256" key="5">
    <source>
        <dbReference type="SAM" id="Coils"/>
    </source>
</evidence>
<evidence type="ECO:0000313" key="8">
    <source>
        <dbReference type="Proteomes" id="UP001597399"/>
    </source>
</evidence>
<dbReference type="EMBL" id="JBHUMQ010000010">
    <property type="protein sequence ID" value="MFD2692756.1"/>
    <property type="molecule type" value="Genomic_DNA"/>
</dbReference>
<organism evidence="7 8">
    <name type="scientific">Sporolactobacillus shoreicorticis</name>
    <dbReference type="NCBI Taxonomy" id="1923877"/>
    <lineage>
        <taxon>Bacteria</taxon>
        <taxon>Bacillati</taxon>
        <taxon>Bacillota</taxon>
        <taxon>Bacilli</taxon>
        <taxon>Bacillales</taxon>
        <taxon>Sporolactobacillaceae</taxon>
        <taxon>Sporolactobacillus</taxon>
    </lineage>
</organism>
<evidence type="ECO:0000256" key="3">
    <source>
        <dbReference type="ARBA" id="ARBA00023125"/>
    </source>
</evidence>
<feature type="domain" description="HTH merR-type" evidence="6">
    <location>
        <begin position="1"/>
        <end position="67"/>
    </location>
</feature>
<dbReference type="Proteomes" id="UP001597399">
    <property type="component" value="Unassembled WGS sequence"/>
</dbReference>
<dbReference type="InterPro" id="IPR000551">
    <property type="entry name" value="MerR-type_HTH_dom"/>
</dbReference>
<feature type="coiled-coil region" evidence="5">
    <location>
        <begin position="79"/>
        <end position="106"/>
    </location>
</feature>
<gene>
    <name evidence="7" type="ORF">ACFSUE_03810</name>
</gene>
<evidence type="ECO:0000259" key="6">
    <source>
        <dbReference type="PROSITE" id="PS50937"/>
    </source>
</evidence>
<name>A0ABW5RZ95_9BACL</name>
<dbReference type="InterPro" id="IPR047057">
    <property type="entry name" value="MerR_fam"/>
</dbReference>
<dbReference type="SMART" id="SM00422">
    <property type="entry name" value="HTH_MERR"/>
    <property type="match status" value="1"/>
</dbReference>
<keyword evidence="5" id="KW-0175">Coiled coil</keyword>
<dbReference type="Pfam" id="PF13411">
    <property type="entry name" value="MerR_1"/>
    <property type="match status" value="1"/>
</dbReference>